<gene>
    <name evidence="2" type="ordered locus">NAMH_0164</name>
</gene>
<dbReference type="AlphaFoldDB" id="B9L7I6"/>
<dbReference type="HOGENOM" id="CLU_1018734_0_0_7"/>
<keyword evidence="1" id="KW-0175">Coiled coil</keyword>
<sequence>MTLDEFMETYFGEIEKINNFHFNYLITNKFTFPKHNYIELKRFIDTATNFLSDIDDTLLKGLTSKLYNDVHSLYTYCKMFKKKTEYDEYVFFNDYLMEVDKYKELKSKYELLKTEIENYNKTILDVEIKLKRFKEVPKNEKELTEYKKLKKQHVDSIYYISKIKDEYAQIRKSMIDLENYERKQFIPKFNKLREINLKKLEKIINVKLYYYEKLLWLKASESYEIRKFFEASNIDGGFSTKTFINYYLKNIDETKSSNGDWYSYLKKVLKVIE</sequence>
<accession>B9L7I6</accession>
<dbReference type="eggNOG" id="COG0249">
    <property type="taxonomic scope" value="Bacteria"/>
</dbReference>
<keyword evidence="3" id="KW-1185">Reference proteome</keyword>
<evidence type="ECO:0000256" key="1">
    <source>
        <dbReference type="SAM" id="Coils"/>
    </source>
</evidence>
<name>B9L7I6_NAUPA</name>
<dbReference type="Proteomes" id="UP000000448">
    <property type="component" value="Chromosome"/>
</dbReference>
<dbReference type="OrthoDB" id="5328923at2"/>
<evidence type="ECO:0000313" key="2">
    <source>
        <dbReference type="EMBL" id="ACM92532.1"/>
    </source>
</evidence>
<dbReference type="STRING" id="598659.NAMH_0164"/>
<proteinExistence type="predicted"/>
<dbReference type="KEGG" id="nam:NAMH_0164"/>
<dbReference type="EMBL" id="CP001279">
    <property type="protein sequence ID" value="ACM92532.1"/>
    <property type="molecule type" value="Genomic_DNA"/>
</dbReference>
<dbReference type="RefSeq" id="WP_012663903.1">
    <property type="nucleotide sequence ID" value="NC_012115.1"/>
</dbReference>
<protein>
    <submittedName>
        <fullName evidence="2">Uncharacterized protein</fullName>
    </submittedName>
</protein>
<organism evidence="2 3">
    <name type="scientific">Nautilia profundicola (strain ATCC BAA-1463 / DSM 18972 / AmH)</name>
    <dbReference type="NCBI Taxonomy" id="598659"/>
    <lineage>
        <taxon>Bacteria</taxon>
        <taxon>Pseudomonadati</taxon>
        <taxon>Campylobacterota</taxon>
        <taxon>Epsilonproteobacteria</taxon>
        <taxon>Nautiliales</taxon>
        <taxon>Nautiliaceae</taxon>
        <taxon>Nautilia</taxon>
    </lineage>
</organism>
<feature type="coiled-coil region" evidence="1">
    <location>
        <begin position="102"/>
        <end position="136"/>
    </location>
</feature>
<evidence type="ECO:0000313" key="3">
    <source>
        <dbReference type="Proteomes" id="UP000000448"/>
    </source>
</evidence>
<reference evidence="2 3" key="1">
    <citation type="journal article" date="2009" name="PLoS Genet.">
        <title>Adaptations to submarine hydrothermal environments exemplified by the genome of Nautilia profundicola.</title>
        <authorList>
            <person name="Campbell B.J."/>
            <person name="Smith J.L."/>
            <person name="Hanson T.E."/>
            <person name="Klotz M.G."/>
            <person name="Stein L.Y."/>
            <person name="Lee C.K."/>
            <person name="Wu D."/>
            <person name="Robinson J.M."/>
            <person name="Khouri H.M."/>
            <person name="Eisen J.A."/>
            <person name="Cary S.C."/>
        </authorList>
    </citation>
    <scope>NUCLEOTIDE SEQUENCE [LARGE SCALE GENOMIC DNA]</scope>
    <source>
        <strain evidence="3">ATCC BAA-1463 / DSM 18972 / AmH</strain>
    </source>
</reference>